<dbReference type="GeneID" id="29059251"/>
<dbReference type="Proteomes" id="UP000203816">
    <property type="component" value="Segment"/>
</dbReference>
<dbReference type="RefSeq" id="YP_009279902.1">
    <property type="nucleotide sequence ID" value="NC_031020.1"/>
</dbReference>
<name>A0A192YCG5_9CAUD</name>
<accession>A0A192YCG5</accession>
<proteinExistence type="predicted"/>
<evidence type="ECO:0000313" key="2">
    <source>
        <dbReference type="Proteomes" id="UP000203816"/>
    </source>
</evidence>
<gene>
    <name evidence="1" type="ORF">MP1_gp0045</name>
</gene>
<organism evidence="1 2">
    <name type="scientific">Morganella phage vB_MmoM_MP1</name>
    <dbReference type="NCBI Taxonomy" id="1852628"/>
    <lineage>
        <taxon>Viruses</taxon>
        <taxon>Duplodnaviria</taxon>
        <taxon>Heunggongvirae</taxon>
        <taxon>Uroviricota</taxon>
        <taxon>Caudoviricetes</taxon>
        <taxon>Pantevenvirales</taxon>
        <taxon>Straboviridae</taxon>
        <taxon>Gualtarvirus</taxon>
        <taxon>Gualtarvirus mp1</taxon>
    </lineage>
</organism>
<dbReference type="EMBL" id="KX078569">
    <property type="protein sequence ID" value="ANM46566.1"/>
    <property type="molecule type" value="Genomic_DNA"/>
</dbReference>
<keyword evidence="2" id="KW-1185">Reference proteome</keyword>
<dbReference type="KEGG" id="vg:29059251"/>
<evidence type="ECO:0000313" key="1">
    <source>
        <dbReference type="EMBL" id="ANM46566.1"/>
    </source>
</evidence>
<protein>
    <submittedName>
        <fullName evidence="1">Uncharacterized protein</fullName>
    </submittedName>
</protein>
<reference evidence="1 2" key="1">
    <citation type="submission" date="2016-04" db="EMBL/GenBank/DDBJ databases">
        <title>Comparative genomics of Morganella phages MP1 and MP2 define new clades among the T4 and T7-like Viruses.</title>
        <authorList>
            <person name="Pinto G."/>
            <person name="Oliveira A."/>
            <person name="Malgorzata L."/>
            <person name="Kropinski A."/>
            <person name="Azeredo J."/>
        </authorList>
    </citation>
    <scope>NUCLEOTIDE SEQUENCE [LARGE SCALE GENOMIC DNA]</scope>
</reference>
<sequence>MKPIIGIIKLIGIYPVELDDTFSIVTALGYNNGHCYNYDLYELRYFFTLNGFYDKLTICASVFEDNTLGNYDIHYADESANDFIKTNEERIKRLLTKFVNEN</sequence>